<accession>A0A0G2ICW8</accession>
<reference evidence="3" key="1">
    <citation type="journal article" date="2015" name="PLoS Genet.">
        <title>The dynamic genome and transcriptome of the human fungal pathogen Blastomyces and close relative Emmonsia.</title>
        <authorList>
            <person name="Munoz J.F."/>
            <person name="Gauthier G.M."/>
            <person name="Desjardins C.A."/>
            <person name="Gallo J.E."/>
            <person name="Holder J."/>
            <person name="Sullivan T.D."/>
            <person name="Marty A.J."/>
            <person name="Carmen J.C."/>
            <person name="Chen Z."/>
            <person name="Ding L."/>
            <person name="Gujja S."/>
            <person name="Magrini V."/>
            <person name="Misas E."/>
            <person name="Mitreva M."/>
            <person name="Priest M."/>
            <person name="Saif S."/>
            <person name="Whiston E.A."/>
            <person name="Young S."/>
            <person name="Zeng Q."/>
            <person name="Goldman W.E."/>
            <person name="Mardis E.R."/>
            <person name="Taylor J.W."/>
            <person name="McEwen J.G."/>
            <person name="Clay O.K."/>
            <person name="Klein B.S."/>
            <person name="Cuomo C.A."/>
        </authorList>
    </citation>
    <scope>NUCLEOTIDE SEQUENCE [LARGE SCALE GENOMIC DNA]</scope>
    <source>
        <strain evidence="3">UAMH 3008</strain>
    </source>
</reference>
<organism evidence="2 3">
    <name type="scientific">[Emmonsia] crescens</name>
    <dbReference type="NCBI Taxonomy" id="73230"/>
    <lineage>
        <taxon>Eukaryota</taxon>
        <taxon>Fungi</taxon>
        <taxon>Dikarya</taxon>
        <taxon>Ascomycota</taxon>
        <taxon>Pezizomycotina</taxon>
        <taxon>Eurotiomycetes</taxon>
        <taxon>Eurotiomycetidae</taxon>
        <taxon>Onygenales</taxon>
        <taxon>Ajellomycetaceae</taxon>
        <taxon>Emergomyces</taxon>
    </lineage>
</organism>
<evidence type="ECO:0000313" key="3">
    <source>
        <dbReference type="Proteomes" id="UP000034164"/>
    </source>
</evidence>
<protein>
    <recommendedName>
        <fullName evidence="1">AB hydrolase-1 domain-containing protein</fullName>
    </recommendedName>
</protein>
<dbReference type="PANTHER" id="PTHR43798">
    <property type="entry name" value="MONOACYLGLYCEROL LIPASE"/>
    <property type="match status" value="1"/>
</dbReference>
<dbReference type="Gene3D" id="3.40.50.1820">
    <property type="entry name" value="alpha/beta hydrolase"/>
    <property type="match status" value="1"/>
</dbReference>
<evidence type="ECO:0000259" key="1">
    <source>
        <dbReference type="Pfam" id="PF00561"/>
    </source>
</evidence>
<dbReference type="InterPro" id="IPR050266">
    <property type="entry name" value="AB_hydrolase_sf"/>
</dbReference>
<dbReference type="VEuPathDB" id="FungiDB:EMCG_06187"/>
<dbReference type="Proteomes" id="UP000034164">
    <property type="component" value="Unassembled WGS sequence"/>
</dbReference>
<dbReference type="SUPFAM" id="SSF53474">
    <property type="entry name" value="alpha/beta-Hydrolases"/>
    <property type="match status" value="1"/>
</dbReference>
<dbReference type="PANTHER" id="PTHR43798:SF33">
    <property type="entry name" value="HYDROLASE, PUTATIVE (AFU_ORTHOLOGUE AFUA_2G14860)-RELATED"/>
    <property type="match status" value="1"/>
</dbReference>
<evidence type="ECO:0000313" key="2">
    <source>
        <dbReference type="EMBL" id="KKZ68130.1"/>
    </source>
</evidence>
<proteinExistence type="predicted"/>
<dbReference type="AlphaFoldDB" id="A0A0G2ICW8"/>
<feature type="domain" description="AB hydrolase-1" evidence="1">
    <location>
        <begin position="48"/>
        <end position="282"/>
    </location>
</feature>
<dbReference type="OrthoDB" id="10249433at2759"/>
<dbReference type="EMBL" id="LCZI01000153">
    <property type="protein sequence ID" value="KKZ68130.1"/>
    <property type="molecule type" value="Genomic_DNA"/>
</dbReference>
<sequence>MSQLSPGTHIFNAPNGLIFRYTVRGNTTASHDQMVLIQCPGWGIGPRYLQSAFTPLENEYTLVFFHPRGSAGSSRPANSSAMTSFDMAADLELFRQYLNIDRFPAMLGHSHGGTIVLAYAEMFPHHIVTLVLIDHRLLGHDDSSSFMRFREERKGDVRFNEAYHALHTDLPTNDEELKEYMTRIIPIYFFDPQTHVPRYLEAIGDEGYSFWCLEKMRECDRTVAIGKRMIDGLKDVTAATLIIFGGQDCQCTMENAEQTRNLGVHYATVVILDQCGHFPWLEKPDETFIIIKDFLGG</sequence>
<comment type="caution">
    <text evidence="2">The sequence shown here is derived from an EMBL/GenBank/DDBJ whole genome shotgun (WGS) entry which is preliminary data.</text>
</comment>
<dbReference type="InterPro" id="IPR029058">
    <property type="entry name" value="AB_hydrolase_fold"/>
</dbReference>
<gene>
    <name evidence="2" type="ORF">EMCG_06187</name>
</gene>
<dbReference type="InterPro" id="IPR000073">
    <property type="entry name" value="AB_hydrolase_1"/>
</dbReference>
<name>A0A0G2ICW8_9EURO</name>
<dbReference type="Pfam" id="PF00561">
    <property type="entry name" value="Abhydrolase_1"/>
    <property type="match status" value="1"/>
</dbReference>
<dbReference type="GO" id="GO:0016020">
    <property type="term" value="C:membrane"/>
    <property type="evidence" value="ECO:0007669"/>
    <property type="project" value="TreeGrafter"/>
</dbReference>